<evidence type="ECO:0000313" key="2">
    <source>
        <dbReference type="EMBL" id="GAA4481827.1"/>
    </source>
</evidence>
<proteinExistence type="predicted"/>
<dbReference type="EMBL" id="BAABFB010000050">
    <property type="protein sequence ID" value="GAA4481827.1"/>
    <property type="molecule type" value="Genomic_DNA"/>
</dbReference>
<dbReference type="Proteomes" id="UP001501183">
    <property type="component" value="Unassembled WGS sequence"/>
</dbReference>
<accession>A0ABP8P757</accession>
<keyword evidence="3" id="KW-1185">Reference proteome</keyword>
<name>A0ABP8P757_9NOCA</name>
<sequence>MQPLECDTCGARVRVLKHSWEHTAVQWDAEARERCREIHEWTGREGRPGAPVPRCEALSATIDRAARHGRLPITNEEPVPGPTVAH</sequence>
<feature type="region of interest" description="Disordered" evidence="1">
    <location>
        <begin position="67"/>
        <end position="86"/>
    </location>
</feature>
<evidence type="ECO:0008006" key="4">
    <source>
        <dbReference type="Google" id="ProtNLM"/>
    </source>
</evidence>
<organism evidence="2 3">
    <name type="scientific">Rhodococcus olei</name>
    <dbReference type="NCBI Taxonomy" id="2161675"/>
    <lineage>
        <taxon>Bacteria</taxon>
        <taxon>Bacillati</taxon>
        <taxon>Actinomycetota</taxon>
        <taxon>Actinomycetes</taxon>
        <taxon>Mycobacteriales</taxon>
        <taxon>Nocardiaceae</taxon>
        <taxon>Rhodococcus</taxon>
    </lineage>
</organism>
<protein>
    <recommendedName>
        <fullName evidence="4">Ferredoxin</fullName>
    </recommendedName>
</protein>
<evidence type="ECO:0000313" key="3">
    <source>
        <dbReference type="Proteomes" id="UP001501183"/>
    </source>
</evidence>
<comment type="caution">
    <text evidence="2">The sequence shown here is derived from an EMBL/GenBank/DDBJ whole genome shotgun (WGS) entry which is preliminary data.</text>
</comment>
<reference evidence="3" key="1">
    <citation type="journal article" date="2019" name="Int. J. Syst. Evol. Microbiol.">
        <title>The Global Catalogue of Microorganisms (GCM) 10K type strain sequencing project: providing services to taxonomists for standard genome sequencing and annotation.</title>
        <authorList>
            <consortium name="The Broad Institute Genomics Platform"/>
            <consortium name="The Broad Institute Genome Sequencing Center for Infectious Disease"/>
            <person name="Wu L."/>
            <person name="Ma J."/>
        </authorList>
    </citation>
    <scope>NUCLEOTIDE SEQUENCE [LARGE SCALE GENOMIC DNA]</scope>
    <source>
        <strain evidence="3">JCM 32206</strain>
    </source>
</reference>
<gene>
    <name evidence="2" type="ORF">GCM10023094_30660</name>
</gene>
<evidence type="ECO:0000256" key="1">
    <source>
        <dbReference type="SAM" id="MobiDB-lite"/>
    </source>
</evidence>